<evidence type="ECO:0000313" key="5">
    <source>
        <dbReference type="EMBL" id="SDI78907.1"/>
    </source>
</evidence>
<keyword evidence="3" id="KW-0812">Transmembrane</keyword>
<dbReference type="InterPro" id="IPR029035">
    <property type="entry name" value="DHS-like_NAD/FAD-binding_dom"/>
</dbReference>
<dbReference type="AlphaFoldDB" id="A0A1G8NFN6"/>
<name>A0A1G8NFN6_9FIRM</name>
<dbReference type="EMBL" id="FNEH01000015">
    <property type="protein sequence ID" value="SDI78907.1"/>
    <property type="molecule type" value="Genomic_DNA"/>
</dbReference>
<dbReference type="Proteomes" id="UP000198945">
    <property type="component" value="Unassembled WGS sequence"/>
</dbReference>
<gene>
    <name evidence="5" type="ORF">SAMN04515654_1152</name>
</gene>
<dbReference type="PROSITE" id="PS50305">
    <property type="entry name" value="SIRTUIN"/>
    <property type="match status" value="1"/>
</dbReference>
<dbReference type="Pfam" id="PF13289">
    <property type="entry name" value="SIR2_2"/>
    <property type="match status" value="1"/>
</dbReference>
<dbReference type="InterPro" id="IPR026590">
    <property type="entry name" value="Ssirtuin_cat_dom"/>
</dbReference>
<keyword evidence="3" id="KW-0472">Membrane</keyword>
<sequence>MDSFIKESKKIIRKAMNNNKLVIFVGAGVSANSGLPSWKDLVNEFRKGIGLKENELSDDDYLKIPQYYYNLRKEKEYYELINEVFNVNAVPNILHDLIFQFNPTTIITTNYDELIEERAEEKGLFYDVVSRDKDLPYTQNDKMIIKMHGDLKYNNIVLKEEDYLSYSSNFKLIENYIKSLLSSNVVLFIGYRINDINMKIIFQWVKDILKNDFQPAYFINTSAKKDNNNIQFDYYKNRGINILNYNEAEKIDSFSDNPCSLSSLEGKKLYDFLLYLLNEEKVKDLDFYYQRLVDLDYLNMIRIKDLKETLGISREVSQNGNNLEFSNSETLDYLIKKLIELDNDDIENQQEISKLELIRRVFEKSGIEKIKKNQETIYKVKKKQNKNRLIKSILEFDYISIHNNTNKMINSVEEDESKLVERAYNFYQAKNYYEAYRTLKKASKIAFKNKNYITYSLSEFNRYYLGKILSSIITDINEEERIKIKEEVGKIDLDELYFELPADKKRSISFIKKIMSFEFVYIGNNRIMKLGEEVRKDKNTYYLTENKNSVNIFKLKREAHNFWDFINKNYLMIDNYKEIKTYFYRYIQSLLFNYSFVKEKIRKDSILIPGVKVKTIKIKNIDYFSSFIMIKYLKKKELIYLFEEYDIKELKVKEQELEKIIKSFKNLINSFLKLDNRVLKNEINNFLYLFSYIDIGKSYFNDILDSIMSLIKNKVLKSHEYRNISSFIIEQNSSFNNICVESLDELLFKLMLLEIENEKNKDLYFNNKIINNIASVINKNDSKLISKSSKLVSSLLENLITETSESKKNNNKYLLNVIVPLFKISNEKVKEKIRETIVTFLDKDFDINLYYNSVRGKIVDSNENYEKKAAEIIQNEIDKAKKREGKVYPDKVKDYLIKIGNLYLNEEIVSPDLFFKFKGENEIFDLFIDIDNFDYDQFKIDWIYRFSLSLHEEISKNKKAKKSIKRKLKKKIIEEQVNKDLKEIFFEYYD</sequence>
<organism evidence="5 6">
    <name type="scientific">Halanaerobium congolense</name>
    <dbReference type="NCBI Taxonomy" id="54121"/>
    <lineage>
        <taxon>Bacteria</taxon>
        <taxon>Bacillati</taxon>
        <taxon>Bacillota</taxon>
        <taxon>Clostridia</taxon>
        <taxon>Halanaerobiales</taxon>
        <taxon>Halanaerobiaceae</taxon>
        <taxon>Halanaerobium</taxon>
    </lineage>
</organism>
<dbReference type="Gene3D" id="3.40.50.1220">
    <property type="entry name" value="TPP-binding domain"/>
    <property type="match status" value="1"/>
</dbReference>
<proteinExistence type="predicted"/>
<comment type="caution">
    <text evidence="2">Lacks conserved residue(s) required for the propagation of feature annotation.</text>
</comment>
<dbReference type="SUPFAM" id="SSF52467">
    <property type="entry name" value="DHS-like NAD/FAD-binding domain"/>
    <property type="match status" value="1"/>
</dbReference>
<dbReference type="RefSeq" id="WP_089716977.1">
    <property type="nucleotide sequence ID" value="NZ_FNEH01000015.1"/>
</dbReference>
<evidence type="ECO:0000256" key="1">
    <source>
        <dbReference type="ARBA" id="ARBA00023027"/>
    </source>
</evidence>
<reference evidence="5 6" key="1">
    <citation type="submission" date="2016-10" db="EMBL/GenBank/DDBJ databases">
        <authorList>
            <person name="de Groot N.N."/>
        </authorList>
    </citation>
    <scope>NUCLEOTIDE SEQUENCE [LARGE SCALE GENOMIC DNA]</scope>
    <source>
        <strain evidence="5 6">WG7</strain>
    </source>
</reference>
<protein>
    <submittedName>
        <fullName evidence="5">SIR2-like domain-containing protein</fullName>
    </submittedName>
</protein>
<evidence type="ECO:0000256" key="2">
    <source>
        <dbReference type="PROSITE-ProRule" id="PRU00236"/>
    </source>
</evidence>
<evidence type="ECO:0000259" key="4">
    <source>
        <dbReference type="PROSITE" id="PS50305"/>
    </source>
</evidence>
<evidence type="ECO:0000256" key="3">
    <source>
        <dbReference type="SAM" id="Phobius"/>
    </source>
</evidence>
<keyword evidence="3" id="KW-1133">Transmembrane helix</keyword>
<evidence type="ECO:0000313" key="6">
    <source>
        <dbReference type="Proteomes" id="UP000198945"/>
    </source>
</evidence>
<accession>A0A1G8NFN6</accession>
<feature type="domain" description="Deacetylase sirtuin-type" evidence="4">
    <location>
        <begin position="1"/>
        <end position="279"/>
    </location>
</feature>
<keyword evidence="1" id="KW-0520">NAD</keyword>
<feature type="transmembrane region" description="Helical" evidence="3">
    <location>
        <begin position="21"/>
        <end position="38"/>
    </location>
</feature>